<dbReference type="Proteomes" id="UP000325440">
    <property type="component" value="Unassembled WGS sequence"/>
</dbReference>
<keyword evidence="2" id="KW-1185">Reference proteome</keyword>
<reference evidence="1 2" key="1">
    <citation type="submission" date="2019-08" db="EMBL/GenBank/DDBJ databases">
        <authorList>
            <person name="Alioto T."/>
            <person name="Alioto T."/>
            <person name="Gomez Garrido J."/>
        </authorList>
    </citation>
    <scope>NUCLEOTIDE SEQUENCE [LARGE SCALE GENOMIC DNA]</scope>
</reference>
<gene>
    <name evidence="1" type="ORF">CINCED_3A024060</name>
</gene>
<organism evidence="1 2">
    <name type="scientific">Cinara cedri</name>
    <dbReference type="NCBI Taxonomy" id="506608"/>
    <lineage>
        <taxon>Eukaryota</taxon>
        <taxon>Metazoa</taxon>
        <taxon>Ecdysozoa</taxon>
        <taxon>Arthropoda</taxon>
        <taxon>Hexapoda</taxon>
        <taxon>Insecta</taxon>
        <taxon>Pterygota</taxon>
        <taxon>Neoptera</taxon>
        <taxon>Paraneoptera</taxon>
        <taxon>Hemiptera</taxon>
        <taxon>Sternorrhyncha</taxon>
        <taxon>Aphidomorpha</taxon>
        <taxon>Aphidoidea</taxon>
        <taxon>Aphididae</taxon>
        <taxon>Lachninae</taxon>
        <taxon>Cinara</taxon>
    </lineage>
</organism>
<evidence type="ECO:0000313" key="1">
    <source>
        <dbReference type="EMBL" id="VVC27222.1"/>
    </source>
</evidence>
<dbReference type="AlphaFoldDB" id="A0A5E4MBD3"/>
<protein>
    <submittedName>
        <fullName evidence="1">Uncharacterized protein</fullName>
    </submittedName>
</protein>
<accession>A0A5E4MBD3</accession>
<sequence>MVSLYVKSLNGGSNWKLKAADKENWWIGYVTGSSGRYGCMTLVTDNSNNKKKKIMCSAMWISSPPTAGFYQINECLEKN</sequence>
<evidence type="ECO:0000313" key="2">
    <source>
        <dbReference type="Proteomes" id="UP000325440"/>
    </source>
</evidence>
<name>A0A5E4MBD3_9HEMI</name>
<proteinExistence type="predicted"/>
<dbReference type="EMBL" id="CABPRJ010000073">
    <property type="protein sequence ID" value="VVC27222.1"/>
    <property type="molecule type" value="Genomic_DNA"/>
</dbReference>